<comment type="caution">
    <text evidence="5">The sequence shown here is derived from an EMBL/GenBank/DDBJ whole genome shotgun (WGS) entry which is preliminary data.</text>
</comment>
<proteinExistence type="inferred from homology"/>
<dbReference type="InterPro" id="IPR037217">
    <property type="entry name" value="Trp/Indoleamine_2_3_dOase-like"/>
</dbReference>
<gene>
    <name evidence="5" type="ORF">AAE3_LOCUS13675</name>
</gene>
<dbReference type="PANTHER" id="PTHR28657">
    <property type="entry name" value="INDOLEAMINE 2,3-DIOXYGENASE"/>
    <property type="match status" value="1"/>
</dbReference>
<dbReference type="GO" id="GO:0020037">
    <property type="term" value="F:heme binding"/>
    <property type="evidence" value="ECO:0007669"/>
    <property type="project" value="InterPro"/>
</dbReference>
<dbReference type="GO" id="GO:0005737">
    <property type="term" value="C:cytoplasm"/>
    <property type="evidence" value="ECO:0007669"/>
    <property type="project" value="TreeGrafter"/>
</dbReference>
<sequence length="472" mass="52638">MNITTSTGSIEDRKAPLPVVHVFDVDQRTGFMAPHPPLARLPEAWEIWEAMLDAAVAAKLQLGDKIDLTDEEAAASKEWRKKAREMPLLPVGDLSGSAVLLRRAHLVLAYILHFYVQSLPPDEPVSIPPSISIPILRVSKELDIPPLLTFSDTVLYNWDFRVAPDVDDAVPTTDNIRTQTMFTRTVDEEQFYLCSTRIELRGVEILELMRVTMDETFVGDAIALRGVEILELMRVTMDETFVGDAIAVRRIAGYLETIAGVIDDLKVLLLDVQRLCNPEVYYNVVRPWFRGEDSYEFREKRKWTFEGLEDAADVVAPTELSGPSAGQSSMVHVLDIFLGVDHQATTPGKPSFMSRMQSYMPHNHRMFLDHLKANPRPLRNFVVDAKDDKLLAAYTSAVKALKEFRDAHMIIVTLYVTGPARRAAKIALEKSVAGGVEHVNAAASAPLKGTGGTDLVKFLKDTRTRTTEALIS</sequence>
<evidence type="ECO:0008006" key="7">
    <source>
        <dbReference type="Google" id="ProtNLM"/>
    </source>
</evidence>
<dbReference type="OrthoDB" id="540174at2759"/>
<evidence type="ECO:0000256" key="1">
    <source>
        <dbReference type="ARBA" id="ARBA00007119"/>
    </source>
</evidence>
<evidence type="ECO:0000313" key="5">
    <source>
        <dbReference type="EMBL" id="CAA7271432.1"/>
    </source>
</evidence>
<dbReference type="InterPro" id="IPR000898">
    <property type="entry name" value="Indolamine_dOase"/>
</dbReference>
<dbReference type="Pfam" id="PF01231">
    <property type="entry name" value="IDO"/>
    <property type="match status" value="2"/>
</dbReference>
<dbReference type="AlphaFoldDB" id="A0A8S0Y0Y0"/>
<evidence type="ECO:0000256" key="3">
    <source>
        <dbReference type="ARBA" id="ARBA00023004"/>
    </source>
</evidence>
<organism evidence="5 6">
    <name type="scientific">Cyclocybe aegerita</name>
    <name type="common">Black poplar mushroom</name>
    <name type="synonym">Agrocybe aegerita</name>
    <dbReference type="NCBI Taxonomy" id="1973307"/>
    <lineage>
        <taxon>Eukaryota</taxon>
        <taxon>Fungi</taxon>
        <taxon>Dikarya</taxon>
        <taxon>Basidiomycota</taxon>
        <taxon>Agaricomycotina</taxon>
        <taxon>Agaricomycetes</taxon>
        <taxon>Agaricomycetidae</taxon>
        <taxon>Agaricales</taxon>
        <taxon>Agaricineae</taxon>
        <taxon>Bolbitiaceae</taxon>
        <taxon>Cyclocybe</taxon>
    </lineage>
</organism>
<evidence type="ECO:0000256" key="4">
    <source>
        <dbReference type="PIRSR" id="PIRSR600898-1"/>
    </source>
</evidence>
<dbReference type="Proteomes" id="UP000467700">
    <property type="component" value="Unassembled WGS sequence"/>
</dbReference>
<keyword evidence="6" id="KW-1185">Reference proteome</keyword>
<keyword evidence="3 4" id="KW-0408">Iron</keyword>
<dbReference type="EMBL" id="CACVBS010000111">
    <property type="protein sequence ID" value="CAA7271432.1"/>
    <property type="molecule type" value="Genomic_DNA"/>
</dbReference>
<keyword evidence="4" id="KW-0349">Heme</keyword>
<keyword evidence="2 4" id="KW-0479">Metal-binding</keyword>
<dbReference type="GO" id="GO:0034354">
    <property type="term" value="P:'de novo' NAD+ biosynthetic process from L-tryptophan"/>
    <property type="evidence" value="ECO:0007669"/>
    <property type="project" value="TreeGrafter"/>
</dbReference>
<dbReference type="GO" id="GO:0033754">
    <property type="term" value="F:indoleamine 2,3-dioxygenase activity"/>
    <property type="evidence" value="ECO:0007669"/>
    <property type="project" value="TreeGrafter"/>
</dbReference>
<comment type="similarity">
    <text evidence="1">Belongs to the indoleamine 2,3-dioxygenase family.</text>
</comment>
<evidence type="ECO:0000256" key="2">
    <source>
        <dbReference type="ARBA" id="ARBA00022723"/>
    </source>
</evidence>
<protein>
    <recommendedName>
        <fullName evidence="7">Indoleamine 2,3-dioxygenase</fullName>
    </recommendedName>
</protein>
<dbReference type="SUPFAM" id="SSF140959">
    <property type="entry name" value="Indolic compounds 2,3-dioxygenase-like"/>
    <property type="match status" value="1"/>
</dbReference>
<name>A0A8S0Y0Y0_CYCAE</name>
<accession>A0A8S0Y0Y0</accession>
<dbReference type="PANTHER" id="PTHR28657:SF5">
    <property type="entry name" value="INDOLEAMINE 2,3-DIOXYGENASE"/>
    <property type="match status" value="1"/>
</dbReference>
<dbReference type="GO" id="GO:0019441">
    <property type="term" value="P:L-tryptophan catabolic process to kynurenine"/>
    <property type="evidence" value="ECO:0007669"/>
    <property type="project" value="InterPro"/>
</dbReference>
<dbReference type="GO" id="GO:0046872">
    <property type="term" value="F:metal ion binding"/>
    <property type="evidence" value="ECO:0007669"/>
    <property type="project" value="UniProtKB-KW"/>
</dbReference>
<evidence type="ECO:0000313" key="6">
    <source>
        <dbReference type="Proteomes" id="UP000467700"/>
    </source>
</evidence>
<feature type="binding site" description="proximal binding residue" evidence="4">
    <location>
        <position position="408"/>
    </location>
    <ligand>
        <name>heme b</name>
        <dbReference type="ChEBI" id="CHEBI:60344"/>
    </ligand>
    <ligandPart>
        <name>Fe</name>
        <dbReference type="ChEBI" id="CHEBI:18248"/>
    </ligandPart>
</feature>
<dbReference type="Gene3D" id="1.20.58.480">
    <property type="match status" value="1"/>
</dbReference>
<reference evidence="5 6" key="1">
    <citation type="submission" date="2020-01" db="EMBL/GenBank/DDBJ databases">
        <authorList>
            <person name="Gupta K D."/>
        </authorList>
    </citation>
    <scope>NUCLEOTIDE SEQUENCE [LARGE SCALE GENOMIC DNA]</scope>
</reference>